<comment type="caution">
    <text evidence="2">The sequence shown here is derived from an EMBL/GenBank/DDBJ whole genome shotgun (WGS) entry which is preliminary data.</text>
</comment>
<name>A0A511NBF5_DEIC1</name>
<organism evidence="2 3">
    <name type="scientific">Deinococcus cellulosilyticus (strain DSM 18568 / NBRC 106333 / KACC 11606 / 5516J-15)</name>
    <dbReference type="NCBI Taxonomy" id="1223518"/>
    <lineage>
        <taxon>Bacteria</taxon>
        <taxon>Thermotogati</taxon>
        <taxon>Deinococcota</taxon>
        <taxon>Deinococci</taxon>
        <taxon>Deinococcales</taxon>
        <taxon>Deinococcaceae</taxon>
        <taxon>Deinococcus</taxon>
    </lineage>
</organism>
<evidence type="ECO:0000313" key="3">
    <source>
        <dbReference type="Proteomes" id="UP000321306"/>
    </source>
</evidence>
<dbReference type="Proteomes" id="UP000321306">
    <property type="component" value="Unassembled WGS sequence"/>
</dbReference>
<evidence type="ECO:0000313" key="2">
    <source>
        <dbReference type="EMBL" id="GEM49896.1"/>
    </source>
</evidence>
<sequence length="57" mass="6164">MTHPKPEPTVPVLPLEPVTEPQHRPAGPAPEDPPMVPRSRPALKPRSQKDSGSPLKS</sequence>
<feature type="compositionally biased region" description="Low complexity" evidence="1">
    <location>
        <begin position="10"/>
        <end position="20"/>
    </location>
</feature>
<dbReference type="RefSeq" id="WP_186816297.1">
    <property type="nucleotide sequence ID" value="NZ_BJXB01000047.1"/>
</dbReference>
<gene>
    <name evidence="2" type="ORF">DC3_55310</name>
</gene>
<reference evidence="2 3" key="1">
    <citation type="submission" date="2019-07" db="EMBL/GenBank/DDBJ databases">
        <title>Whole genome shotgun sequence of Deinococcus cellulosilyticus NBRC 106333.</title>
        <authorList>
            <person name="Hosoyama A."/>
            <person name="Uohara A."/>
            <person name="Ohji S."/>
            <person name="Ichikawa N."/>
        </authorList>
    </citation>
    <scope>NUCLEOTIDE SEQUENCE [LARGE SCALE GENOMIC DNA]</scope>
    <source>
        <strain evidence="2 3">NBRC 106333</strain>
    </source>
</reference>
<feature type="region of interest" description="Disordered" evidence="1">
    <location>
        <begin position="1"/>
        <end position="57"/>
    </location>
</feature>
<feature type="compositionally biased region" description="Pro residues" evidence="1">
    <location>
        <begin position="27"/>
        <end position="36"/>
    </location>
</feature>
<protein>
    <submittedName>
        <fullName evidence="2">Uncharacterized protein</fullName>
    </submittedName>
</protein>
<accession>A0A511NBF5</accession>
<evidence type="ECO:0000256" key="1">
    <source>
        <dbReference type="SAM" id="MobiDB-lite"/>
    </source>
</evidence>
<dbReference type="EMBL" id="BJXB01000047">
    <property type="protein sequence ID" value="GEM49896.1"/>
    <property type="molecule type" value="Genomic_DNA"/>
</dbReference>
<dbReference type="AlphaFoldDB" id="A0A511NBF5"/>
<proteinExistence type="predicted"/>
<keyword evidence="3" id="KW-1185">Reference proteome</keyword>